<dbReference type="PANTHER" id="PTHR13360">
    <property type="entry name" value="ACTIVATING SIGNAL COINTEGRATOR 1 COMPLEX SUBUNIT 1"/>
    <property type="match status" value="1"/>
</dbReference>
<reference evidence="2 3" key="1">
    <citation type="journal article" date="2018" name="MBio">
        <title>Comparative Genomics Reveals the Core Gene Toolbox for the Fungus-Insect Symbiosis.</title>
        <authorList>
            <person name="Wang Y."/>
            <person name="Stata M."/>
            <person name="Wang W."/>
            <person name="Stajich J.E."/>
            <person name="White M.M."/>
            <person name="Moncalvo J.M."/>
        </authorList>
    </citation>
    <scope>NUCLEOTIDE SEQUENCE [LARGE SCALE GENOMIC DNA]</scope>
    <source>
        <strain evidence="2 3">SC-DP-2</strain>
    </source>
</reference>
<dbReference type="InterPro" id="IPR009210">
    <property type="entry name" value="ASCC1"/>
</dbReference>
<dbReference type="OrthoDB" id="277832at2759"/>
<dbReference type="PANTHER" id="PTHR13360:SF1">
    <property type="entry name" value="ACTIVATING SIGNAL COINTEGRATOR 1 COMPLEX SUBUNIT 1"/>
    <property type="match status" value="1"/>
</dbReference>
<evidence type="ECO:0000313" key="2">
    <source>
        <dbReference type="EMBL" id="PVV03969.1"/>
    </source>
</evidence>
<dbReference type="Pfam" id="PF10469">
    <property type="entry name" value="AKAP7_NLS"/>
    <property type="match status" value="1"/>
</dbReference>
<dbReference type="GO" id="GO:0005634">
    <property type="term" value="C:nucleus"/>
    <property type="evidence" value="ECO:0007669"/>
    <property type="project" value="TreeGrafter"/>
</dbReference>
<gene>
    <name evidence="2" type="ORF">BB560_001544</name>
</gene>
<evidence type="ECO:0000313" key="3">
    <source>
        <dbReference type="Proteomes" id="UP000245609"/>
    </source>
</evidence>
<protein>
    <recommendedName>
        <fullName evidence="1">A-kinase anchor protein 7-like phosphoesterase domain-containing protein</fullName>
    </recommendedName>
</protein>
<dbReference type="STRING" id="133381.A0A2T9ZHB0"/>
<dbReference type="EMBL" id="MBFS01000175">
    <property type="protein sequence ID" value="PVV03969.1"/>
    <property type="molecule type" value="Genomic_DNA"/>
</dbReference>
<dbReference type="InterPro" id="IPR019510">
    <property type="entry name" value="AKAP7-like_phosphoesterase"/>
</dbReference>
<feature type="domain" description="A-kinase anchor protein 7-like phosphoesterase" evidence="1">
    <location>
        <begin position="700"/>
        <end position="916"/>
    </location>
</feature>
<accession>A0A2T9ZHB0</accession>
<sequence length="917" mass="104234">MVPDLLNTVLSLKQETESSYVSTLQLLPGKAETVDFWYFPHNIYHPIRAVIPDLLDFFFVGIDPKVTKINLFKQQSIEIENLSAHPFAASYNPNPEDLTFSPVSFDISRDFASSYSIFLNTVRSEKIQSSLTCPLIIFQGNSFDEIEYITVYPSIDSIPSISRVSCPLKVSNTDPNLVEDQRIFEELFEPFESKIKLKFSCEFSSDQLLDPLDLVYSQEPLSNSNKKGSSPQESSFLNFTFFGSTTVTSLLSESSKLKNIIEPISAKIDVFYIPNTIKNRKLQLFKHWAELDTLERVSSCISQNSEYSALNSPFMQMYNHLDSDSWINLFSDKIDSLINEYLYNDLHEHMKLNSPNDPDFFDKVWELLLYARDQNDIVDLLIAIYDAFQHPKKLFIPTIRNSNNSQFAILTKDYIKSKYFSKISPSSNDSFSALIQQLHFWIDSSPLEPVFSIGVSKVSLNLFSFFTSPLPSISLGLGKAVTNVINKFVSSNQGAFYVVKKLSNLVEIIEFCILSILNIRTLCNSLDFEDISLPSSTIDFFNIFLREICNSYFNSIPGLNKTAENILEPGFQNTEHNRIHISYTIATSGQLFDTFFDILSFVPPTLIQISDLPNISDTDITASNIDEIVENSLQSCEKEALYFSKKHNLLTSSKCECFETDGITNQLPSADLGTNFLDSSFSLISSKMHSYNLERGKKNYTHFISIPLKDQGLRQCIGAFQKYMAESCPYKQLKSIESFILPARMHLTLGMLSLKSNEEVESAVNLLQDIKPRLINILNNEPLEIAYVGINYFENRSARVPGVIYINAVDSSVYKEWKTSSNTGRNIPLSSIIRKESNLSKLCKEIQANFSQAGLFEQEDPKKPMVFHNTILNTQNIYEQFKEKEFGVFPVEGIEIAKRFKFNSDESYFSEGSVSLV</sequence>
<dbReference type="GO" id="GO:0006355">
    <property type="term" value="P:regulation of DNA-templated transcription"/>
    <property type="evidence" value="ECO:0007669"/>
    <property type="project" value="TreeGrafter"/>
</dbReference>
<dbReference type="GO" id="GO:0006307">
    <property type="term" value="P:DNA alkylation repair"/>
    <property type="evidence" value="ECO:0007669"/>
    <property type="project" value="InterPro"/>
</dbReference>
<evidence type="ECO:0000259" key="1">
    <source>
        <dbReference type="Pfam" id="PF10469"/>
    </source>
</evidence>
<dbReference type="Gene3D" id="3.90.1140.10">
    <property type="entry name" value="Cyclic phosphodiesterase"/>
    <property type="match status" value="1"/>
</dbReference>
<keyword evidence="3" id="KW-1185">Reference proteome</keyword>
<name>A0A2T9ZHB0_9FUNG</name>
<dbReference type="Proteomes" id="UP000245609">
    <property type="component" value="Unassembled WGS sequence"/>
</dbReference>
<proteinExistence type="predicted"/>
<dbReference type="AlphaFoldDB" id="A0A2T9ZHB0"/>
<organism evidence="2 3">
    <name type="scientific">Smittium megazygosporum</name>
    <dbReference type="NCBI Taxonomy" id="133381"/>
    <lineage>
        <taxon>Eukaryota</taxon>
        <taxon>Fungi</taxon>
        <taxon>Fungi incertae sedis</taxon>
        <taxon>Zoopagomycota</taxon>
        <taxon>Kickxellomycotina</taxon>
        <taxon>Harpellomycetes</taxon>
        <taxon>Harpellales</taxon>
        <taxon>Legeriomycetaceae</taxon>
        <taxon>Smittium</taxon>
    </lineage>
</organism>
<comment type="caution">
    <text evidence="2">The sequence shown here is derived from an EMBL/GenBank/DDBJ whole genome shotgun (WGS) entry which is preliminary data.</text>
</comment>